<dbReference type="InParanoid" id="A0A1Y2FZ42"/>
<gene>
    <name evidence="2" type="ORF">BCR35DRAFT_300563</name>
</gene>
<dbReference type="EMBL" id="MCGR01000006">
    <property type="protein sequence ID" value="ORY89395.1"/>
    <property type="molecule type" value="Genomic_DNA"/>
</dbReference>
<dbReference type="Proteomes" id="UP000193467">
    <property type="component" value="Unassembled WGS sequence"/>
</dbReference>
<evidence type="ECO:0000313" key="3">
    <source>
        <dbReference type="Proteomes" id="UP000193467"/>
    </source>
</evidence>
<keyword evidence="3" id="KW-1185">Reference proteome</keyword>
<name>A0A1Y2FZ42_9BASI</name>
<proteinExistence type="predicted"/>
<reference evidence="2 3" key="1">
    <citation type="submission" date="2016-07" db="EMBL/GenBank/DDBJ databases">
        <title>Pervasive Adenine N6-methylation of Active Genes in Fungi.</title>
        <authorList>
            <consortium name="DOE Joint Genome Institute"/>
            <person name="Mondo S.J."/>
            <person name="Dannebaum R.O."/>
            <person name="Kuo R.C."/>
            <person name="Labutti K."/>
            <person name="Haridas S."/>
            <person name="Kuo A."/>
            <person name="Salamov A."/>
            <person name="Ahrendt S.R."/>
            <person name="Lipzen A."/>
            <person name="Sullivan W."/>
            <person name="Andreopoulos W.B."/>
            <person name="Clum A."/>
            <person name="Lindquist E."/>
            <person name="Daum C."/>
            <person name="Ramamoorthy G.K."/>
            <person name="Gryganskyi A."/>
            <person name="Culley D."/>
            <person name="Magnuson J.K."/>
            <person name="James T.Y."/>
            <person name="O'Malley M.A."/>
            <person name="Stajich J.E."/>
            <person name="Spatafora J.W."/>
            <person name="Visel A."/>
            <person name="Grigoriev I.V."/>
        </authorList>
    </citation>
    <scope>NUCLEOTIDE SEQUENCE [LARGE SCALE GENOMIC DNA]</scope>
    <source>
        <strain evidence="2 3">62-1032</strain>
    </source>
</reference>
<organism evidence="2 3">
    <name type="scientific">Leucosporidium creatinivorum</name>
    <dbReference type="NCBI Taxonomy" id="106004"/>
    <lineage>
        <taxon>Eukaryota</taxon>
        <taxon>Fungi</taxon>
        <taxon>Dikarya</taxon>
        <taxon>Basidiomycota</taxon>
        <taxon>Pucciniomycotina</taxon>
        <taxon>Microbotryomycetes</taxon>
        <taxon>Leucosporidiales</taxon>
        <taxon>Leucosporidium</taxon>
    </lineage>
</organism>
<sequence>MARDPLLELDLSFPYDSSNLKDLSSAQLAILSSSLHTKSVDPFVAAEARTLFTARRGNELGAAFVEREEVETRERATQARPRSIVRLGPEWGILATREHSDRSTSSSHSHHDAPRTRLPSPPLRTDRPAPSPPRQLAPIDLTSLSDGDDDDEIKSRHHRRRRHSRSRSPSRRRSHRRSPSRSRSPARRSRDEETGTSKRRQSRNDLSRSEPLGDEADSAGGTSKRRRRTEPSAGGEGWSLSRVAVEPNWSWESLNDEILFLQYAVNKLGDKLNVHGLCPQLPKSPELLFLPDSIPPLHTLITTNTSNTRHPPSQRGLSATKSKMLDKCLLEALEYLYANVPCSTSARMVPTQLHVAALRALDRDPHASHIHFQRYCLGLADVRRVWSRVRNDTGGSGGDEALWRVVTKRVMKLGIRAGQGADDRAILMGALQRGLADTSEREGIVKAWRAKALV</sequence>
<feature type="region of interest" description="Disordered" evidence="1">
    <location>
        <begin position="98"/>
        <end position="239"/>
    </location>
</feature>
<evidence type="ECO:0000256" key="1">
    <source>
        <dbReference type="SAM" id="MobiDB-lite"/>
    </source>
</evidence>
<evidence type="ECO:0000313" key="2">
    <source>
        <dbReference type="EMBL" id="ORY89395.1"/>
    </source>
</evidence>
<accession>A0A1Y2FZ42</accession>
<protein>
    <submittedName>
        <fullName evidence="2">Uncharacterized protein</fullName>
    </submittedName>
</protein>
<feature type="compositionally biased region" description="Basic residues" evidence="1">
    <location>
        <begin position="155"/>
        <end position="187"/>
    </location>
</feature>
<comment type="caution">
    <text evidence="2">The sequence shown here is derived from an EMBL/GenBank/DDBJ whole genome shotgun (WGS) entry which is preliminary data.</text>
</comment>
<feature type="compositionally biased region" description="Basic and acidic residues" evidence="1">
    <location>
        <begin position="188"/>
        <end position="208"/>
    </location>
</feature>
<dbReference type="AlphaFoldDB" id="A0A1Y2FZ42"/>